<dbReference type="PATRIC" id="fig|294671.3.peg.1747"/>
<evidence type="ECO:0000313" key="3">
    <source>
        <dbReference type="Proteomes" id="UP000066376"/>
    </source>
</evidence>
<evidence type="ECO:0000313" key="2">
    <source>
        <dbReference type="EMBL" id="SFL61027.1"/>
    </source>
</evidence>
<sequence>MFKEDVFKILNSKTIKNSEKIKNKFFKIIKESLELIFIIVSDSIISEFKKIKCGILDSKIEDTINKIENSFLKSLPRDIKNV</sequence>
<organism evidence="1 3">
    <name type="scientific">Methanobrevibacter olleyae</name>
    <dbReference type="NCBI Taxonomy" id="294671"/>
    <lineage>
        <taxon>Archaea</taxon>
        <taxon>Methanobacteriati</taxon>
        <taxon>Methanobacteriota</taxon>
        <taxon>Methanomada group</taxon>
        <taxon>Methanobacteria</taxon>
        <taxon>Methanobacteriales</taxon>
        <taxon>Methanobacteriaceae</taxon>
        <taxon>Methanobrevibacter</taxon>
    </lineage>
</organism>
<reference evidence="2" key="4">
    <citation type="submission" date="2016-10" db="EMBL/GenBank/DDBJ databases">
        <authorList>
            <person name="de Groot N.N."/>
        </authorList>
    </citation>
    <scope>NUCLEOTIDE SEQUENCE [LARGE SCALE GENOMIC DNA]</scope>
    <source>
        <strain evidence="2">DSM 16632</strain>
    </source>
</reference>
<proteinExistence type="predicted"/>
<evidence type="ECO:0000313" key="4">
    <source>
        <dbReference type="Proteomes" id="UP000183442"/>
    </source>
</evidence>
<dbReference type="AlphaFoldDB" id="A0A126R2G6"/>
<reference evidence="1 3" key="1">
    <citation type="journal article" date="2016" name="Genome Announc.">
        <title>Draft Genome Sequence of the Rumen Methanogen Methanobrevibacter olleyae YLM1.</title>
        <authorList>
            <person name="Kelly W.J."/>
            <person name="Li D."/>
            <person name="Lambie S.C."/>
            <person name="Cox F."/>
            <person name="Attwood G.T."/>
            <person name="Altermann E."/>
            <person name="Leahy S.C."/>
        </authorList>
    </citation>
    <scope>NUCLEOTIDE SEQUENCE [LARGE SCALE GENOMIC DNA]</scope>
    <source>
        <strain evidence="1 3">YLM1</strain>
    </source>
</reference>
<gene>
    <name evidence="2" type="ORF">SAMN02910297_01327</name>
    <name evidence="1" type="ORF">YLM1_1681</name>
</gene>
<keyword evidence="3" id="KW-1185">Reference proteome</keyword>
<protein>
    <submittedName>
        <fullName evidence="1">Transposase</fullName>
    </submittedName>
</protein>
<dbReference type="EMBL" id="CP014265">
    <property type="protein sequence ID" value="AMK16236.1"/>
    <property type="molecule type" value="Genomic_DNA"/>
</dbReference>
<dbReference type="Proteomes" id="UP000183442">
    <property type="component" value="Unassembled WGS sequence"/>
</dbReference>
<evidence type="ECO:0000313" key="1">
    <source>
        <dbReference type="EMBL" id="AMK16236.1"/>
    </source>
</evidence>
<reference evidence="3" key="2">
    <citation type="submission" date="2016-02" db="EMBL/GenBank/DDBJ databases">
        <title>The draft genome sequence of the rumen methanogen Methanobrevibacter olleyae YLM1.</title>
        <authorList>
            <consortium name="New Zealand Agricultural Greenhouse Gas Research Centre/Pastoral Greenhouse Gas Research Consortium"/>
            <person name="Kelly W.J."/>
            <person name="Li D."/>
            <person name="Lambie S.C."/>
            <person name="Attwood G.T."/>
            <person name="Altermann E."/>
            <person name="Leahy S.C."/>
        </authorList>
    </citation>
    <scope>NUCLEOTIDE SEQUENCE [LARGE SCALE GENOMIC DNA]</scope>
    <source>
        <strain evidence="3">YLM1</strain>
    </source>
</reference>
<dbReference type="Proteomes" id="UP000066376">
    <property type="component" value="Chromosome"/>
</dbReference>
<accession>A0A126R2G6</accession>
<reference evidence="4" key="3">
    <citation type="submission" date="2016-10" db="EMBL/GenBank/DDBJ databases">
        <authorList>
            <person name="Varghese N."/>
        </authorList>
    </citation>
    <scope>NUCLEOTIDE SEQUENCE [LARGE SCALE GENOMIC DNA]</scope>
    <source>
        <strain evidence="4">DSM 16632</strain>
    </source>
</reference>
<dbReference type="KEGG" id="mol:YLM1_1681"/>
<dbReference type="EMBL" id="FOTL01000022">
    <property type="protein sequence ID" value="SFL61027.1"/>
    <property type="molecule type" value="Genomic_DNA"/>
</dbReference>
<name>A0A126R2G6_METOL</name>